<dbReference type="AlphaFoldDB" id="A0A317ETK2"/>
<gene>
    <name evidence="1" type="ORF">DF947_17765</name>
</gene>
<keyword evidence="2" id="KW-1185">Reference proteome</keyword>
<protein>
    <submittedName>
        <fullName evidence="1">Uncharacterized protein</fullName>
    </submittedName>
</protein>
<dbReference type="EMBL" id="QGNY01000007">
    <property type="protein sequence ID" value="PWS30280.1"/>
    <property type="molecule type" value="Genomic_DNA"/>
</dbReference>
<organism evidence="1 2">
    <name type="scientific">Pedobacter paludis</name>
    <dbReference type="NCBI Taxonomy" id="2203212"/>
    <lineage>
        <taxon>Bacteria</taxon>
        <taxon>Pseudomonadati</taxon>
        <taxon>Bacteroidota</taxon>
        <taxon>Sphingobacteriia</taxon>
        <taxon>Sphingobacteriales</taxon>
        <taxon>Sphingobacteriaceae</taxon>
        <taxon>Pedobacter</taxon>
    </lineage>
</organism>
<evidence type="ECO:0000313" key="1">
    <source>
        <dbReference type="EMBL" id="PWS30280.1"/>
    </source>
</evidence>
<evidence type="ECO:0000313" key="2">
    <source>
        <dbReference type="Proteomes" id="UP000245391"/>
    </source>
</evidence>
<dbReference type="Proteomes" id="UP000245391">
    <property type="component" value="Unassembled WGS sequence"/>
</dbReference>
<sequence>MTKQELRSEYIRLSRLQSKQDVDDTIDIFLEYFFKTILALKIENETPKELKDAALLNQMLFTKLSHLKQIITGIEFTSKSGAKLNNIIDPTVVGSLVRTIFETVGMFNLIYIQTSAGEERLILYNLWVSAGLSYRQRFTTSAISEEVKEKAKKEKQQIEDLKIQIEQTTLFKNISQRDKNRIYNKITTKEYNIRFENEQVKGVAGFQEFIEKAGVRPQLMDNMYTHFSLNSHPSNVSVFQFGDMFRAAEPRFFELVNFNVKSALFLLGVFAADFIKLFPELINIYNAQPLRDQIMINFFNSFMRGEAYDINKAYEAMN</sequence>
<comment type="caution">
    <text evidence="1">The sequence shown here is derived from an EMBL/GenBank/DDBJ whole genome shotgun (WGS) entry which is preliminary data.</text>
</comment>
<proteinExistence type="predicted"/>
<dbReference type="OrthoDB" id="1440138at2"/>
<dbReference type="RefSeq" id="WP_109931415.1">
    <property type="nucleotide sequence ID" value="NZ_QGNY01000007.1"/>
</dbReference>
<accession>A0A317ETK2</accession>
<name>A0A317ETK2_9SPHI</name>
<reference evidence="2" key="1">
    <citation type="submission" date="2018-05" db="EMBL/GenBank/DDBJ databases">
        <title>Pedobacter paludis sp. nov., isolated from wetland soil.</title>
        <authorList>
            <person name="Zhang Y."/>
        </authorList>
    </citation>
    <scope>NUCLEOTIDE SEQUENCE [LARGE SCALE GENOMIC DNA]</scope>
    <source>
        <strain evidence="2">R-8</strain>
    </source>
</reference>